<name>A0ABW1RXZ2_9LACO</name>
<protein>
    <recommendedName>
        <fullName evidence="3">Transcriptional regulator</fullName>
    </recommendedName>
</protein>
<evidence type="ECO:0008006" key="3">
    <source>
        <dbReference type="Google" id="ProtNLM"/>
    </source>
</evidence>
<proteinExistence type="predicted"/>
<organism evidence="1 2">
    <name type="scientific">Lactiplantibacillus daowaiensis</name>
    <dbReference type="NCBI Taxonomy" id="2559918"/>
    <lineage>
        <taxon>Bacteria</taxon>
        <taxon>Bacillati</taxon>
        <taxon>Bacillota</taxon>
        <taxon>Bacilli</taxon>
        <taxon>Lactobacillales</taxon>
        <taxon>Lactobacillaceae</taxon>
        <taxon>Lactiplantibacillus</taxon>
    </lineage>
</organism>
<dbReference type="EMBL" id="JBHSSC010000009">
    <property type="protein sequence ID" value="MFC6180333.1"/>
    <property type="molecule type" value="Genomic_DNA"/>
</dbReference>
<sequence>MIEPIFRSSEYDDDATRKNVLHALRGYKGLIIKRQQLEAYHLSGQAYDGMPHSTTNINHEEEKEMKRLEKQEANEWEITLLNNALKLMGQVDDHSEQLADVLRLQFFEFNKVEVCCYKFSQKYKLPDFPRQTFYDYRKEALLKFPLFYPRELRVKKDGK</sequence>
<evidence type="ECO:0000313" key="1">
    <source>
        <dbReference type="EMBL" id="MFC6180333.1"/>
    </source>
</evidence>
<dbReference type="Proteomes" id="UP001596282">
    <property type="component" value="Unassembled WGS sequence"/>
</dbReference>
<keyword evidence="2" id="KW-1185">Reference proteome</keyword>
<accession>A0ABW1RXZ2</accession>
<comment type="caution">
    <text evidence="1">The sequence shown here is derived from an EMBL/GenBank/DDBJ whole genome shotgun (WGS) entry which is preliminary data.</text>
</comment>
<gene>
    <name evidence="1" type="ORF">ACFP5Y_03740</name>
</gene>
<evidence type="ECO:0000313" key="2">
    <source>
        <dbReference type="Proteomes" id="UP001596282"/>
    </source>
</evidence>
<reference evidence="2" key="1">
    <citation type="journal article" date="2019" name="Int. J. Syst. Evol. Microbiol.">
        <title>The Global Catalogue of Microorganisms (GCM) 10K type strain sequencing project: providing services to taxonomists for standard genome sequencing and annotation.</title>
        <authorList>
            <consortium name="The Broad Institute Genomics Platform"/>
            <consortium name="The Broad Institute Genome Sequencing Center for Infectious Disease"/>
            <person name="Wu L."/>
            <person name="Ma J."/>
        </authorList>
    </citation>
    <scope>NUCLEOTIDE SEQUENCE [LARGE SCALE GENOMIC DNA]</scope>
    <source>
        <strain evidence="2">CCM 8933</strain>
    </source>
</reference>
<dbReference type="RefSeq" id="WP_137627708.1">
    <property type="nucleotide sequence ID" value="NZ_BJDJ01000003.1"/>
</dbReference>